<gene>
    <name evidence="1" type="ORF">MtrunA17_Chr5g0400071</name>
</gene>
<sequence length="58" mass="6844">MNGSLNCYRIGIYCKDSFCRWFVSWCQVVTKYSKARRSVRSPKSKSLISMRICMVQQI</sequence>
<dbReference type="EMBL" id="PSQE01000005">
    <property type="protein sequence ID" value="RHN53826.1"/>
    <property type="molecule type" value="Genomic_DNA"/>
</dbReference>
<accession>A0A396HKK0</accession>
<evidence type="ECO:0000313" key="1">
    <source>
        <dbReference type="EMBL" id="RHN53826.1"/>
    </source>
</evidence>
<dbReference type="AlphaFoldDB" id="A0A396HKK0"/>
<dbReference type="Proteomes" id="UP000265566">
    <property type="component" value="Chromosome 5"/>
</dbReference>
<dbReference type="Gramene" id="rna28778">
    <property type="protein sequence ID" value="RHN53826.1"/>
    <property type="gene ID" value="gene28778"/>
</dbReference>
<proteinExistence type="predicted"/>
<comment type="caution">
    <text evidence="1">The sequence shown here is derived from an EMBL/GenBank/DDBJ whole genome shotgun (WGS) entry which is preliminary data.</text>
</comment>
<name>A0A396HKK0_MEDTR</name>
<reference evidence="1" key="1">
    <citation type="journal article" date="2018" name="Nat. Plants">
        <title>Whole-genome landscape of Medicago truncatula symbiotic genes.</title>
        <authorList>
            <person name="Pecrix Y."/>
            <person name="Gamas P."/>
            <person name="Carrere S."/>
        </authorList>
    </citation>
    <scope>NUCLEOTIDE SEQUENCE</scope>
    <source>
        <tissue evidence="1">Leaves</tissue>
    </source>
</reference>
<protein>
    <submittedName>
        <fullName evidence="1">Uncharacterized protein</fullName>
    </submittedName>
</protein>
<organism evidence="1">
    <name type="scientific">Medicago truncatula</name>
    <name type="common">Barrel medic</name>
    <name type="synonym">Medicago tribuloides</name>
    <dbReference type="NCBI Taxonomy" id="3880"/>
    <lineage>
        <taxon>Eukaryota</taxon>
        <taxon>Viridiplantae</taxon>
        <taxon>Streptophyta</taxon>
        <taxon>Embryophyta</taxon>
        <taxon>Tracheophyta</taxon>
        <taxon>Spermatophyta</taxon>
        <taxon>Magnoliopsida</taxon>
        <taxon>eudicotyledons</taxon>
        <taxon>Gunneridae</taxon>
        <taxon>Pentapetalae</taxon>
        <taxon>rosids</taxon>
        <taxon>fabids</taxon>
        <taxon>Fabales</taxon>
        <taxon>Fabaceae</taxon>
        <taxon>Papilionoideae</taxon>
        <taxon>50 kb inversion clade</taxon>
        <taxon>NPAAA clade</taxon>
        <taxon>Hologalegina</taxon>
        <taxon>IRL clade</taxon>
        <taxon>Trifolieae</taxon>
        <taxon>Medicago</taxon>
    </lineage>
</organism>